<feature type="non-terminal residue" evidence="1">
    <location>
        <position position="61"/>
    </location>
</feature>
<evidence type="ECO:0000313" key="2">
    <source>
        <dbReference type="Proteomes" id="UP000092993"/>
    </source>
</evidence>
<dbReference type="EMBL" id="LUGG01000003">
    <property type="protein sequence ID" value="OBZ76739.1"/>
    <property type="molecule type" value="Genomic_DNA"/>
</dbReference>
<accession>A0A1C7MJZ1</accession>
<organism evidence="1 2">
    <name type="scientific">Grifola frondosa</name>
    <name type="common">Maitake</name>
    <name type="synonym">Polyporus frondosus</name>
    <dbReference type="NCBI Taxonomy" id="5627"/>
    <lineage>
        <taxon>Eukaryota</taxon>
        <taxon>Fungi</taxon>
        <taxon>Dikarya</taxon>
        <taxon>Basidiomycota</taxon>
        <taxon>Agaricomycotina</taxon>
        <taxon>Agaricomycetes</taxon>
        <taxon>Polyporales</taxon>
        <taxon>Grifolaceae</taxon>
        <taxon>Grifola</taxon>
    </lineage>
</organism>
<protein>
    <submittedName>
        <fullName evidence="1">Uncharacterized protein</fullName>
    </submittedName>
</protein>
<keyword evidence="2" id="KW-1185">Reference proteome</keyword>
<dbReference type="AlphaFoldDB" id="A0A1C7MJZ1"/>
<dbReference type="Proteomes" id="UP000092993">
    <property type="component" value="Unassembled WGS sequence"/>
</dbReference>
<comment type="caution">
    <text evidence="1">The sequence shown here is derived from an EMBL/GenBank/DDBJ whole genome shotgun (WGS) entry which is preliminary data.</text>
</comment>
<gene>
    <name evidence="1" type="ORF">A0H81_04009</name>
</gene>
<evidence type="ECO:0000313" key="1">
    <source>
        <dbReference type="EMBL" id="OBZ76739.1"/>
    </source>
</evidence>
<reference evidence="1 2" key="1">
    <citation type="submission" date="2016-03" db="EMBL/GenBank/DDBJ databases">
        <title>Whole genome sequencing of Grifola frondosa 9006-11.</title>
        <authorList>
            <person name="Min B."/>
            <person name="Park H."/>
            <person name="Kim J.-G."/>
            <person name="Cho H."/>
            <person name="Oh Y.-L."/>
            <person name="Kong W.-S."/>
            <person name="Choi I.-G."/>
        </authorList>
    </citation>
    <scope>NUCLEOTIDE SEQUENCE [LARGE SCALE GENOMIC DNA]</scope>
    <source>
        <strain evidence="1 2">9006-11</strain>
    </source>
</reference>
<name>A0A1C7MJZ1_GRIFR</name>
<sequence>MHVFLCDFCSGYPRQQCYFDGDARVRSVRVGDLGIRRRVQSLIPAEVLIPHFDYLTVVLCR</sequence>
<proteinExistence type="predicted"/>